<dbReference type="Proteomes" id="UP000051802">
    <property type="component" value="Unassembled WGS sequence"/>
</dbReference>
<proteinExistence type="predicted"/>
<dbReference type="AlphaFoldDB" id="A0A0R0ARP4"/>
<sequence>MLSAASPAAAAPLLHLYCEGAGDHLYVSEAPDGAEENGGRAGVALLPVDVGRLVTYSREDAAGNAVRKGSRVEERQCGRLRVEIRGGYFNANPQGELGAADDFAVVDVYEDRRHVFGPVAIGACSTEGRQAEQACPEAWAIAISVMPARRRARGGWSVSLMHAYDERRVVE</sequence>
<reference evidence="1 2" key="1">
    <citation type="submission" date="2015-10" db="EMBL/GenBank/DDBJ databases">
        <title>Genome sequencing and analysis of members of genus Stenotrophomonas.</title>
        <authorList>
            <person name="Patil P.P."/>
            <person name="Midha S."/>
            <person name="Patil P.B."/>
        </authorList>
    </citation>
    <scope>NUCLEOTIDE SEQUENCE [LARGE SCALE GENOMIC DNA]</scope>
    <source>
        <strain evidence="1 2">JCM 16536</strain>
    </source>
</reference>
<dbReference type="EMBL" id="LLXU01000024">
    <property type="protein sequence ID" value="KRG47872.1"/>
    <property type="molecule type" value="Genomic_DNA"/>
</dbReference>
<comment type="caution">
    <text evidence="1">The sequence shown here is derived from an EMBL/GenBank/DDBJ whole genome shotgun (WGS) entry which is preliminary data.</text>
</comment>
<organism evidence="1 2">
    <name type="scientific">Stenotrophomonas panacihumi</name>
    <dbReference type="NCBI Taxonomy" id="676599"/>
    <lineage>
        <taxon>Bacteria</taxon>
        <taxon>Pseudomonadati</taxon>
        <taxon>Pseudomonadota</taxon>
        <taxon>Gammaproteobacteria</taxon>
        <taxon>Lysobacterales</taxon>
        <taxon>Lysobacteraceae</taxon>
        <taxon>Stenotrophomonas</taxon>
    </lineage>
</organism>
<dbReference type="OrthoDB" id="9961233at2"/>
<protein>
    <submittedName>
        <fullName evidence="1">Uncharacterized protein</fullName>
    </submittedName>
</protein>
<keyword evidence="2" id="KW-1185">Reference proteome</keyword>
<evidence type="ECO:0000313" key="2">
    <source>
        <dbReference type="Proteomes" id="UP000051802"/>
    </source>
</evidence>
<dbReference type="STRING" id="676599.ARC20_02835"/>
<dbReference type="RefSeq" id="WP_057643143.1">
    <property type="nucleotide sequence ID" value="NZ_LLXU01000024.1"/>
</dbReference>
<gene>
    <name evidence="1" type="ORF">ARC20_02835</name>
</gene>
<evidence type="ECO:0000313" key="1">
    <source>
        <dbReference type="EMBL" id="KRG47872.1"/>
    </source>
</evidence>
<name>A0A0R0ARP4_9GAMM</name>
<accession>A0A0R0ARP4</accession>